<dbReference type="PANTHER" id="PTHR30055">
    <property type="entry name" value="HTH-TYPE TRANSCRIPTIONAL REGULATOR RUTR"/>
    <property type="match status" value="1"/>
</dbReference>
<keyword evidence="2 4" id="KW-0238">DNA-binding</keyword>
<evidence type="ECO:0000313" key="6">
    <source>
        <dbReference type="EMBL" id="MYV05519.1"/>
    </source>
</evidence>
<evidence type="ECO:0000313" key="7">
    <source>
        <dbReference type="Proteomes" id="UP000480570"/>
    </source>
</evidence>
<gene>
    <name evidence="6" type="ORF">GB992_06620</name>
</gene>
<feature type="domain" description="HTH tetR-type" evidence="5">
    <location>
        <begin position="4"/>
        <end position="64"/>
    </location>
</feature>
<reference evidence="6 7" key="1">
    <citation type="journal article" date="2019" name="Appl. Environ. Microbiol.">
        <title>Genetic determinants of hydroxycinnamic acid metabolism in heterofermentative lactobacilli.</title>
        <authorList>
            <person name="Gaur G."/>
            <person name="Oh J.H."/>
            <person name="Filannino P."/>
            <person name="Gobbetti M."/>
            <person name="van Pijkeren J.P."/>
            <person name="Ganzle M.G."/>
        </authorList>
    </citation>
    <scope>NUCLEOTIDE SEQUENCE [LARGE SCALE GENOMIC DNA]</scope>
    <source>
        <strain evidence="6 7">FUA3583</strain>
    </source>
</reference>
<evidence type="ECO:0000259" key="5">
    <source>
        <dbReference type="PROSITE" id="PS50977"/>
    </source>
</evidence>
<protein>
    <submittedName>
        <fullName evidence="6">TetR family transcriptional regulator</fullName>
    </submittedName>
</protein>
<dbReference type="EMBL" id="WEZT01000011">
    <property type="protein sequence ID" value="MYV05519.1"/>
    <property type="molecule type" value="Genomic_DNA"/>
</dbReference>
<keyword evidence="3" id="KW-0804">Transcription</keyword>
<evidence type="ECO:0000256" key="4">
    <source>
        <dbReference type="PROSITE-ProRule" id="PRU00335"/>
    </source>
</evidence>
<dbReference type="AlphaFoldDB" id="A0A7C9IT38"/>
<dbReference type="Pfam" id="PF00440">
    <property type="entry name" value="TetR_N"/>
    <property type="match status" value="1"/>
</dbReference>
<dbReference type="InterPro" id="IPR004111">
    <property type="entry name" value="Repressor_TetR_C"/>
</dbReference>
<dbReference type="SUPFAM" id="SSF46689">
    <property type="entry name" value="Homeodomain-like"/>
    <property type="match status" value="1"/>
</dbReference>
<dbReference type="GO" id="GO:0045892">
    <property type="term" value="P:negative regulation of DNA-templated transcription"/>
    <property type="evidence" value="ECO:0007669"/>
    <property type="project" value="InterPro"/>
</dbReference>
<dbReference type="Proteomes" id="UP000480570">
    <property type="component" value="Unassembled WGS sequence"/>
</dbReference>
<dbReference type="Pfam" id="PF02909">
    <property type="entry name" value="TetR_C_1"/>
    <property type="match status" value="1"/>
</dbReference>
<dbReference type="RefSeq" id="WP_161001723.1">
    <property type="nucleotide sequence ID" value="NZ_CP185253.1"/>
</dbReference>
<dbReference type="SUPFAM" id="SSF48498">
    <property type="entry name" value="Tetracyclin repressor-like, C-terminal domain"/>
    <property type="match status" value="1"/>
</dbReference>
<dbReference type="InterPro" id="IPR050109">
    <property type="entry name" value="HTH-type_TetR-like_transc_reg"/>
</dbReference>
<evidence type="ECO:0000256" key="1">
    <source>
        <dbReference type="ARBA" id="ARBA00023015"/>
    </source>
</evidence>
<name>A0A7C9IT38_9LACO</name>
<keyword evidence="1" id="KW-0805">Transcription regulation</keyword>
<dbReference type="PROSITE" id="PS50977">
    <property type="entry name" value="HTH_TETR_2"/>
    <property type="match status" value="1"/>
</dbReference>
<feature type="DNA-binding region" description="H-T-H motif" evidence="4">
    <location>
        <begin position="27"/>
        <end position="46"/>
    </location>
</feature>
<dbReference type="Gene3D" id="1.10.10.60">
    <property type="entry name" value="Homeodomain-like"/>
    <property type="match status" value="1"/>
</dbReference>
<evidence type="ECO:0000256" key="2">
    <source>
        <dbReference type="ARBA" id="ARBA00023125"/>
    </source>
</evidence>
<evidence type="ECO:0000256" key="3">
    <source>
        <dbReference type="ARBA" id="ARBA00023163"/>
    </source>
</evidence>
<dbReference type="PRINTS" id="PR00455">
    <property type="entry name" value="HTHTETR"/>
</dbReference>
<accession>A0A7C9IT38</accession>
<dbReference type="PANTHER" id="PTHR30055:SF151">
    <property type="entry name" value="TRANSCRIPTIONAL REGULATORY PROTEIN"/>
    <property type="match status" value="1"/>
</dbReference>
<dbReference type="InterPro" id="IPR036271">
    <property type="entry name" value="Tet_transcr_reg_TetR-rel_C_sf"/>
</dbReference>
<dbReference type="InterPro" id="IPR009057">
    <property type="entry name" value="Homeodomain-like_sf"/>
</dbReference>
<sequence length="210" mass="24120">MAEPASKGKIIEAAWTLLTEVGFGQFSMRKLAKEVGITASTLYWHFSSKEAIFTVMADDVCGEALNAFMAASTWQEQLVSDGLVFADTLRKRPYSADLLFTIPPITEHFLKVNERFLKTIDDLSLADSEKFIIVNIYLDYILTFERDRQVRQHVFDSKEFQDVQPNGDLITQTPVLKRMYGQGIFDRMDRDSTLKWSLETLVKGFEQRQK</sequence>
<dbReference type="Gene3D" id="1.10.357.10">
    <property type="entry name" value="Tetracycline Repressor, domain 2"/>
    <property type="match status" value="1"/>
</dbReference>
<comment type="caution">
    <text evidence="6">The sequence shown here is derived from an EMBL/GenBank/DDBJ whole genome shotgun (WGS) entry which is preliminary data.</text>
</comment>
<dbReference type="GO" id="GO:0003700">
    <property type="term" value="F:DNA-binding transcription factor activity"/>
    <property type="evidence" value="ECO:0007669"/>
    <property type="project" value="TreeGrafter"/>
</dbReference>
<proteinExistence type="predicted"/>
<dbReference type="InterPro" id="IPR001647">
    <property type="entry name" value="HTH_TetR"/>
</dbReference>
<organism evidence="6 7">
    <name type="scientific">Furfurilactobacillus rossiae</name>
    <dbReference type="NCBI Taxonomy" id="231049"/>
    <lineage>
        <taxon>Bacteria</taxon>
        <taxon>Bacillati</taxon>
        <taxon>Bacillota</taxon>
        <taxon>Bacilli</taxon>
        <taxon>Lactobacillales</taxon>
        <taxon>Lactobacillaceae</taxon>
        <taxon>Furfurilactobacillus</taxon>
    </lineage>
</organism>
<dbReference type="GO" id="GO:0000976">
    <property type="term" value="F:transcription cis-regulatory region binding"/>
    <property type="evidence" value="ECO:0007669"/>
    <property type="project" value="TreeGrafter"/>
</dbReference>